<evidence type="ECO:0000313" key="3">
    <source>
        <dbReference type="Proteomes" id="UP000663828"/>
    </source>
</evidence>
<protein>
    <submittedName>
        <fullName evidence="2">Uncharacterized protein</fullName>
    </submittedName>
</protein>
<organism evidence="2 3">
    <name type="scientific">Adineta ricciae</name>
    <name type="common">Rotifer</name>
    <dbReference type="NCBI Taxonomy" id="249248"/>
    <lineage>
        <taxon>Eukaryota</taxon>
        <taxon>Metazoa</taxon>
        <taxon>Spiralia</taxon>
        <taxon>Gnathifera</taxon>
        <taxon>Rotifera</taxon>
        <taxon>Eurotatoria</taxon>
        <taxon>Bdelloidea</taxon>
        <taxon>Adinetida</taxon>
        <taxon>Adinetidae</taxon>
        <taxon>Adineta</taxon>
    </lineage>
</organism>
<keyword evidence="3" id="KW-1185">Reference proteome</keyword>
<proteinExistence type="predicted"/>
<keyword evidence="1" id="KW-0175">Coiled coil</keyword>
<dbReference type="Proteomes" id="UP000663828">
    <property type="component" value="Unassembled WGS sequence"/>
</dbReference>
<accession>A0A816F6Y1</accession>
<dbReference type="AlphaFoldDB" id="A0A816F6Y1"/>
<evidence type="ECO:0000313" key="2">
    <source>
        <dbReference type="EMBL" id="CAF1655857.1"/>
    </source>
</evidence>
<evidence type="ECO:0000256" key="1">
    <source>
        <dbReference type="SAM" id="Coils"/>
    </source>
</evidence>
<dbReference type="EMBL" id="CAJNOR010010680">
    <property type="protein sequence ID" value="CAF1655857.1"/>
    <property type="molecule type" value="Genomic_DNA"/>
</dbReference>
<reference evidence="2" key="1">
    <citation type="submission" date="2021-02" db="EMBL/GenBank/DDBJ databases">
        <authorList>
            <person name="Nowell W R."/>
        </authorList>
    </citation>
    <scope>NUCLEOTIDE SEQUENCE</scope>
</reference>
<gene>
    <name evidence="2" type="ORF">XAT740_LOCUS55898</name>
</gene>
<comment type="caution">
    <text evidence="2">The sequence shown here is derived from an EMBL/GenBank/DDBJ whole genome shotgun (WGS) entry which is preliminary data.</text>
</comment>
<feature type="coiled-coil region" evidence="1">
    <location>
        <begin position="49"/>
        <end position="76"/>
    </location>
</feature>
<sequence>MYQHSESNTECMKQISLQCLSNEIFDELDGLLAEHINESEHFIAFDDVKKKLRQLFNRLEERIYNLEKQVTALQSSQSV</sequence>
<name>A0A816F6Y1_ADIRI</name>